<dbReference type="AlphaFoldDB" id="A0A4R4E340"/>
<reference evidence="2 3" key="1">
    <citation type="submission" date="2019-03" db="EMBL/GenBank/DDBJ databases">
        <authorList>
            <person name="Kim M.K.M."/>
        </authorList>
    </citation>
    <scope>NUCLEOTIDE SEQUENCE [LARGE SCALE GENOMIC DNA]</scope>
    <source>
        <strain evidence="2 3">18JY21-1</strain>
    </source>
</reference>
<dbReference type="OrthoDB" id="7784388at2"/>
<dbReference type="Pfam" id="PF12770">
    <property type="entry name" value="CHAT"/>
    <property type="match status" value="1"/>
</dbReference>
<evidence type="ECO:0000313" key="2">
    <source>
        <dbReference type="EMBL" id="TCZ71451.1"/>
    </source>
</evidence>
<dbReference type="InterPro" id="IPR024983">
    <property type="entry name" value="CHAT_dom"/>
</dbReference>
<gene>
    <name evidence="2" type="ORF">E0485_22630</name>
</gene>
<evidence type="ECO:0000313" key="3">
    <source>
        <dbReference type="Proteomes" id="UP000295418"/>
    </source>
</evidence>
<organism evidence="2 3">
    <name type="scientific">Paenibacillus albiflavus</name>
    <dbReference type="NCBI Taxonomy" id="2545760"/>
    <lineage>
        <taxon>Bacteria</taxon>
        <taxon>Bacillati</taxon>
        <taxon>Bacillota</taxon>
        <taxon>Bacilli</taxon>
        <taxon>Bacillales</taxon>
        <taxon>Paenibacillaceae</taxon>
        <taxon>Paenibacillus</taxon>
    </lineage>
</organism>
<comment type="caution">
    <text evidence="2">The sequence shown here is derived from an EMBL/GenBank/DDBJ whole genome shotgun (WGS) entry which is preliminary data.</text>
</comment>
<proteinExistence type="predicted"/>
<dbReference type="Proteomes" id="UP000295418">
    <property type="component" value="Unassembled WGS sequence"/>
</dbReference>
<dbReference type="EMBL" id="SKFG01000041">
    <property type="protein sequence ID" value="TCZ71451.1"/>
    <property type="molecule type" value="Genomic_DNA"/>
</dbReference>
<evidence type="ECO:0000259" key="1">
    <source>
        <dbReference type="Pfam" id="PF12770"/>
    </source>
</evidence>
<sequence length="720" mass="82742">MKGAVIMPLIHYFIVLPNIDAASDVFSRITAVNRFDKRILKNIKFYEILFELPATVEEVIGDEYEYELSKFKNRGLVHDITTIWATDFLEKLILIKGEILACIFVCSGVPESYINKLTTQTNNPIITEDHVTGNILTIGQADLKNQIYAKWSRILNTSLKKKEVQRYKGKGNTLVDSLSRQISERYLMLLVSVVKNQINKRGKSNDKMLPSMLAAVGLNQEQFMKYIVELDPALHSAMLEIIKRNFDKIDNKFLDFNICIPSVNKDEIMFNFSLTQKDFLNNHSIRNKIEKFSKKISNNEEYVEPAGQEIDFIRVVNEERRKELEFLGILNIFFGFSRGNPYLITENIPTKEIAILIKEMKRANDYLSEDSVVFNRNIVRISEILTDSLHVESLKTITKSAKHIKFISDLPIDWIHINNVPLRNLVSMSRIPITPFNGLIHHCVVQNLYAIKKKGLSILLLNTLDKNNLVDAPLYNCAKGIHRFIEDFFSKHDLANAYQYFEAGNKLDFIDVLNQRDRNILIYFGHGSFDSKTEMGYLHIGKQDAISSLELAGMLTNVPEIVILGACETQVNWGTSVDVANSFINAGAVSVIGTYFEVDGAYTQLFILQILYNLHQACTSLGEVYWSDIIYACIKQRYLVDTFEFMTMKNRNIIDEYRSYCKQNGWEDIDINFHENVLKFLESKGSEFAITYRKRLSGNKNVYRSLLYVSLGSPEMIVFE</sequence>
<keyword evidence="3" id="KW-1185">Reference proteome</keyword>
<protein>
    <submittedName>
        <fullName evidence="2">CHAT domain-containing protein</fullName>
    </submittedName>
</protein>
<feature type="domain" description="CHAT" evidence="1">
    <location>
        <begin position="502"/>
        <end position="616"/>
    </location>
</feature>
<accession>A0A4R4E340</accession>
<name>A0A4R4E340_9BACL</name>